<name>A0ABS4BRZ5_9FLAO</name>
<evidence type="ECO:0000256" key="4">
    <source>
        <dbReference type="ARBA" id="ARBA00022989"/>
    </source>
</evidence>
<keyword evidence="2" id="KW-1003">Cell membrane</keyword>
<feature type="transmembrane region" description="Helical" evidence="6">
    <location>
        <begin position="27"/>
        <end position="50"/>
    </location>
</feature>
<feature type="transmembrane region" description="Helical" evidence="6">
    <location>
        <begin position="329"/>
        <end position="352"/>
    </location>
</feature>
<dbReference type="Pfam" id="PF01943">
    <property type="entry name" value="Polysacc_synt"/>
    <property type="match status" value="1"/>
</dbReference>
<evidence type="ECO:0000256" key="3">
    <source>
        <dbReference type="ARBA" id="ARBA00022692"/>
    </source>
</evidence>
<comment type="subcellular location">
    <subcellularLocation>
        <location evidence="1">Cell membrane</location>
        <topology evidence="1">Multi-pass membrane protein</topology>
    </subcellularLocation>
</comment>
<dbReference type="RefSeq" id="WP_209652673.1">
    <property type="nucleotide sequence ID" value="NZ_JAGJCB010000002.1"/>
</dbReference>
<evidence type="ECO:0000313" key="8">
    <source>
        <dbReference type="Proteomes" id="UP000670776"/>
    </source>
</evidence>
<keyword evidence="4 6" id="KW-1133">Transmembrane helix</keyword>
<dbReference type="InterPro" id="IPR002797">
    <property type="entry name" value="Polysacc_synth"/>
</dbReference>
<dbReference type="InterPro" id="IPR050833">
    <property type="entry name" value="Poly_Biosynth_Transport"/>
</dbReference>
<keyword evidence="3 6" id="KW-0812">Transmembrane</keyword>
<keyword evidence="8" id="KW-1185">Reference proteome</keyword>
<keyword evidence="5 6" id="KW-0472">Membrane</keyword>
<feature type="transmembrane region" description="Helical" evidence="6">
    <location>
        <begin position="358"/>
        <end position="379"/>
    </location>
</feature>
<feature type="transmembrane region" description="Helical" evidence="6">
    <location>
        <begin position="391"/>
        <end position="411"/>
    </location>
</feature>
<sequence length="458" mass="52089">MTKKIENIKSFILSGNELSLKVKTNMIGLILIKGYSIAISFLLIPISLNILGNYKYGLWITIFNMLSMMQILDVGIGNGLRNMLTTAIVNNNFKKAKEYISTAYIVIGFLSLFLCIVFFIPWNYVNWSNIFNSDYSLNSELRNLIGITFVLTIISFFFNLINIILLSHHKPAKASMIYAFSNTIILTLFFLFEKELRDHLFLIGLIYSLVPIVVLFFVSIHLFLTKYNNIRPSFSSFKKNNIKGLFSIGGKFFIIQVSILIIFQTDALIISHFLSPSDVTPYNIVYKYFSIPTTVITIILTPLWAAYCDANENSNYKWIKKVLNYQLKGFAIIVAIVFVMLLVSKPLIYFWLGKNINLSLTLLFSTALFTIINIWNIMLGTFLNGIERIKVQLISNVIGLIINIPLSIFLIKQFGLGGVLLATSISLLFFSFGGTREVIKVVKGYDTLILNKNEKINK</sequence>
<feature type="transmembrane region" description="Helical" evidence="6">
    <location>
        <begin position="101"/>
        <end position="124"/>
    </location>
</feature>
<feature type="transmembrane region" description="Helical" evidence="6">
    <location>
        <begin position="56"/>
        <end position="80"/>
    </location>
</feature>
<dbReference type="PANTHER" id="PTHR30250:SF11">
    <property type="entry name" value="O-ANTIGEN TRANSPORTER-RELATED"/>
    <property type="match status" value="1"/>
</dbReference>
<comment type="caution">
    <text evidence="7">The sequence shown here is derived from an EMBL/GenBank/DDBJ whole genome shotgun (WGS) entry which is preliminary data.</text>
</comment>
<feature type="transmembrane region" description="Helical" evidence="6">
    <location>
        <begin position="245"/>
        <end position="265"/>
    </location>
</feature>
<feature type="transmembrane region" description="Helical" evidence="6">
    <location>
        <begin position="177"/>
        <end position="193"/>
    </location>
</feature>
<evidence type="ECO:0000256" key="1">
    <source>
        <dbReference type="ARBA" id="ARBA00004651"/>
    </source>
</evidence>
<dbReference type="PANTHER" id="PTHR30250">
    <property type="entry name" value="PST FAMILY PREDICTED COLANIC ACID TRANSPORTER"/>
    <property type="match status" value="1"/>
</dbReference>
<dbReference type="EMBL" id="JAGJCB010000002">
    <property type="protein sequence ID" value="MBP0902862.1"/>
    <property type="molecule type" value="Genomic_DNA"/>
</dbReference>
<feature type="transmembrane region" description="Helical" evidence="6">
    <location>
        <begin position="199"/>
        <end position="224"/>
    </location>
</feature>
<dbReference type="Proteomes" id="UP000670776">
    <property type="component" value="Unassembled WGS sequence"/>
</dbReference>
<evidence type="ECO:0000313" key="7">
    <source>
        <dbReference type="EMBL" id="MBP0902862.1"/>
    </source>
</evidence>
<feature type="transmembrane region" description="Helical" evidence="6">
    <location>
        <begin position="417"/>
        <end position="435"/>
    </location>
</feature>
<evidence type="ECO:0000256" key="6">
    <source>
        <dbReference type="SAM" id="Phobius"/>
    </source>
</evidence>
<protein>
    <submittedName>
        <fullName evidence="7">Oligosaccharide flippase family protein</fullName>
    </submittedName>
</protein>
<evidence type="ECO:0000256" key="2">
    <source>
        <dbReference type="ARBA" id="ARBA00022475"/>
    </source>
</evidence>
<gene>
    <name evidence="7" type="ORF">J8H85_03385</name>
</gene>
<organism evidence="7 8">
    <name type="scientific">Mariniflexile gromovii</name>
    <dbReference type="NCBI Taxonomy" id="362523"/>
    <lineage>
        <taxon>Bacteria</taxon>
        <taxon>Pseudomonadati</taxon>
        <taxon>Bacteroidota</taxon>
        <taxon>Flavobacteriia</taxon>
        <taxon>Flavobacteriales</taxon>
        <taxon>Flavobacteriaceae</taxon>
        <taxon>Mariniflexile</taxon>
    </lineage>
</organism>
<evidence type="ECO:0000256" key="5">
    <source>
        <dbReference type="ARBA" id="ARBA00023136"/>
    </source>
</evidence>
<feature type="transmembrane region" description="Helical" evidence="6">
    <location>
        <begin position="144"/>
        <end position="165"/>
    </location>
</feature>
<proteinExistence type="predicted"/>
<feature type="transmembrane region" description="Helical" evidence="6">
    <location>
        <begin position="285"/>
        <end position="308"/>
    </location>
</feature>
<reference evidence="7 8" key="1">
    <citation type="submission" date="2021-04" db="EMBL/GenBank/DDBJ databases">
        <title>Mariniflexile gromovii gen. nov., sp. nov., a gliding bacterium isolated from the sea urchin Strongylocentrotus intermedius.</title>
        <authorList>
            <person name="Ko S."/>
            <person name="Le V."/>
            <person name="Ahn C.-Y."/>
            <person name="Oh H.-M."/>
        </authorList>
    </citation>
    <scope>NUCLEOTIDE SEQUENCE [LARGE SCALE GENOMIC DNA]</scope>
    <source>
        <strain evidence="7 8">KCTC 12570</strain>
    </source>
</reference>
<accession>A0ABS4BRZ5</accession>